<evidence type="ECO:0000313" key="3">
    <source>
        <dbReference type="Proteomes" id="UP000314294"/>
    </source>
</evidence>
<dbReference type="Proteomes" id="UP000314294">
    <property type="component" value="Unassembled WGS sequence"/>
</dbReference>
<feature type="region of interest" description="Disordered" evidence="1">
    <location>
        <begin position="87"/>
        <end position="117"/>
    </location>
</feature>
<evidence type="ECO:0000256" key="1">
    <source>
        <dbReference type="SAM" id="MobiDB-lite"/>
    </source>
</evidence>
<name>A0A4Z2FT41_9TELE</name>
<keyword evidence="3" id="KW-1185">Reference proteome</keyword>
<dbReference type="EMBL" id="SRLO01000903">
    <property type="protein sequence ID" value="TNN44417.1"/>
    <property type="molecule type" value="Genomic_DNA"/>
</dbReference>
<comment type="caution">
    <text evidence="2">The sequence shown here is derived from an EMBL/GenBank/DDBJ whole genome shotgun (WGS) entry which is preliminary data.</text>
</comment>
<protein>
    <submittedName>
        <fullName evidence="2">Uncharacterized protein</fullName>
    </submittedName>
</protein>
<gene>
    <name evidence="2" type="ORF">EYF80_045371</name>
</gene>
<evidence type="ECO:0000313" key="2">
    <source>
        <dbReference type="EMBL" id="TNN44417.1"/>
    </source>
</evidence>
<dbReference type="AlphaFoldDB" id="A0A4Z2FT41"/>
<reference evidence="2 3" key="1">
    <citation type="submission" date="2019-03" db="EMBL/GenBank/DDBJ databases">
        <title>First draft genome of Liparis tanakae, snailfish: a comprehensive survey of snailfish specific genes.</title>
        <authorList>
            <person name="Kim W."/>
            <person name="Song I."/>
            <person name="Jeong J.-H."/>
            <person name="Kim D."/>
            <person name="Kim S."/>
            <person name="Ryu S."/>
            <person name="Song J.Y."/>
            <person name="Lee S.K."/>
        </authorList>
    </citation>
    <scope>NUCLEOTIDE SEQUENCE [LARGE SCALE GENOMIC DNA]</scope>
    <source>
        <tissue evidence="2">Muscle</tissue>
    </source>
</reference>
<sequence length="117" mass="13162">MIFSLLGETSQFKGPSDIVLVQTCLIRSVPSSLVVSRLLALHPLTVSDGSVYAAFTLLVWEHTEDTDSVKWSLSACLDYQEQIRGGERESIEKERKEGRNECNSHSSRDSNRIVRHL</sequence>
<proteinExistence type="predicted"/>
<organism evidence="2 3">
    <name type="scientific">Liparis tanakae</name>
    <name type="common">Tanaka's snailfish</name>
    <dbReference type="NCBI Taxonomy" id="230148"/>
    <lineage>
        <taxon>Eukaryota</taxon>
        <taxon>Metazoa</taxon>
        <taxon>Chordata</taxon>
        <taxon>Craniata</taxon>
        <taxon>Vertebrata</taxon>
        <taxon>Euteleostomi</taxon>
        <taxon>Actinopterygii</taxon>
        <taxon>Neopterygii</taxon>
        <taxon>Teleostei</taxon>
        <taxon>Neoteleostei</taxon>
        <taxon>Acanthomorphata</taxon>
        <taxon>Eupercaria</taxon>
        <taxon>Perciformes</taxon>
        <taxon>Cottioidei</taxon>
        <taxon>Cottales</taxon>
        <taxon>Liparidae</taxon>
        <taxon>Liparis</taxon>
    </lineage>
</organism>
<accession>A0A4Z2FT41</accession>